<gene>
    <name evidence="2" type="ORF">UY92_C0010G0033</name>
</gene>
<proteinExistence type="predicted"/>
<protein>
    <submittedName>
        <fullName evidence="2">Uncharacterized protein</fullName>
    </submittedName>
</protein>
<evidence type="ECO:0000313" key="2">
    <source>
        <dbReference type="EMBL" id="KKW42117.1"/>
    </source>
</evidence>
<dbReference type="EMBL" id="LCRX01000010">
    <property type="protein sequence ID" value="KKW42117.1"/>
    <property type="molecule type" value="Genomic_DNA"/>
</dbReference>
<accession>A0A0G2ALF9</accession>
<evidence type="ECO:0000256" key="1">
    <source>
        <dbReference type="SAM" id="MobiDB-lite"/>
    </source>
</evidence>
<reference evidence="2 3" key="1">
    <citation type="journal article" date="2015" name="Nature">
        <title>rRNA introns, odd ribosomes, and small enigmatic genomes across a large radiation of phyla.</title>
        <authorList>
            <person name="Brown C.T."/>
            <person name="Hug L.A."/>
            <person name="Thomas B.C."/>
            <person name="Sharon I."/>
            <person name="Castelle C.J."/>
            <person name="Singh A."/>
            <person name="Wilkins M.J."/>
            <person name="Williams K.H."/>
            <person name="Banfield J.F."/>
        </authorList>
    </citation>
    <scope>NUCLEOTIDE SEQUENCE [LARGE SCALE GENOMIC DNA]</scope>
</reference>
<evidence type="ECO:0000313" key="3">
    <source>
        <dbReference type="Proteomes" id="UP000033870"/>
    </source>
</evidence>
<dbReference type="Proteomes" id="UP000033870">
    <property type="component" value="Unassembled WGS sequence"/>
</dbReference>
<feature type="region of interest" description="Disordered" evidence="1">
    <location>
        <begin position="1"/>
        <end position="32"/>
    </location>
</feature>
<comment type="caution">
    <text evidence="2">The sequence shown here is derived from an EMBL/GenBank/DDBJ whole genome shotgun (WGS) entry which is preliminary data.</text>
</comment>
<organism evidence="2 3">
    <name type="scientific">Candidatus Magasanikbacteria bacterium GW2011_GWA2_56_11</name>
    <dbReference type="NCBI Taxonomy" id="1619044"/>
    <lineage>
        <taxon>Bacteria</taxon>
        <taxon>Candidatus Magasanikiibacteriota</taxon>
    </lineage>
</organism>
<sequence>MSAYSEAGEPRQLAATVAGADAEEEPADVLSPEAGETAYKLAAIARLESLLAGSTPMETKMAWARLLTEADEVEDWDAVATALESEGVSITGGNLDEALNGPKGAQLLADAARLVGE</sequence>
<dbReference type="AlphaFoldDB" id="A0A0G2ALF9"/>
<name>A0A0G2ALF9_9BACT</name>